<dbReference type="OrthoDB" id="2602575at2759"/>
<dbReference type="Proteomes" id="UP000092154">
    <property type="component" value="Unassembled WGS sequence"/>
</dbReference>
<protein>
    <submittedName>
        <fullName evidence="1">Uncharacterized protein</fullName>
    </submittedName>
</protein>
<accession>A0A1B7N984</accession>
<dbReference type="EMBL" id="KV448181">
    <property type="protein sequence ID" value="OAX41422.1"/>
    <property type="molecule type" value="Genomic_DNA"/>
</dbReference>
<dbReference type="InParanoid" id="A0A1B7N984"/>
<name>A0A1B7N984_9AGAM</name>
<sequence>MSCVQPSQIMINSGGAGSYGHYGRSAHPPPHPSLLRAPMPPHWFLTDGRRAEHVPRPLGINPSQESFPGITFSTGGWPGVRVKDILKQKVVVDNPTDAIFAHHGWRATTLALEWPGFIPCTVLDPSHYRFETVISGRPITRQEFAQQIAFLVADVYNRSKGKPVARGWEKWSLNENGVRPSDVIILSAHYYRTVWIPELYVIE</sequence>
<evidence type="ECO:0000313" key="2">
    <source>
        <dbReference type="Proteomes" id="UP000092154"/>
    </source>
</evidence>
<proteinExistence type="predicted"/>
<dbReference type="AlphaFoldDB" id="A0A1B7N984"/>
<keyword evidence="2" id="KW-1185">Reference proteome</keyword>
<reference evidence="1 2" key="1">
    <citation type="submission" date="2016-06" db="EMBL/GenBank/DDBJ databases">
        <title>Comparative genomics of the ectomycorrhizal sister species Rhizopogon vinicolor and Rhizopogon vesiculosus (Basidiomycota: Boletales) reveals a divergence of the mating type B locus.</title>
        <authorList>
            <consortium name="DOE Joint Genome Institute"/>
            <person name="Mujic A.B."/>
            <person name="Kuo A."/>
            <person name="Tritt A."/>
            <person name="Lipzen A."/>
            <person name="Chen C."/>
            <person name="Johnson J."/>
            <person name="Sharma A."/>
            <person name="Barry K."/>
            <person name="Grigoriev I.V."/>
            <person name="Spatafora J.W."/>
        </authorList>
    </citation>
    <scope>NUCLEOTIDE SEQUENCE [LARGE SCALE GENOMIC DNA]</scope>
    <source>
        <strain evidence="1 2">AM-OR11-026</strain>
    </source>
</reference>
<gene>
    <name evidence="1" type="ORF">K503DRAFT_798018</name>
</gene>
<evidence type="ECO:0000313" key="1">
    <source>
        <dbReference type="EMBL" id="OAX41422.1"/>
    </source>
</evidence>
<dbReference type="STRING" id="1314800.A0A1B7N984"/>
<organism evidence="1 2">
    <name type="scientific">Rhizopogon vinicolor AM-OR11-026</name>
    <dbReference type="NCBI Taxonomy" id="1314800"/>
    <lineage>
        <taxon>Eukaryota</taxon>
        <taxon>Fungi</taxon>
        <taxon>Dikarya</taxon>
        <taxon>Basidiomycota</taxon>
        <taxon>Agaricomycotina</taxon>
        <taxon>Agaricomycetes</taxon>
        <taxon>Agaricomycetidae</taxon>
        <taxon>Boletales</taxon>
        <taxon>Suillineae</taxon>
        <taxon>Rhizopogonaceae</taxon>
        <taxon>Rhizopogon</taxon>
    </lineage>
</organism>